<dbReference type="NCBIfam" id="TIGR01730">
    <property type="entry name" value="RND_mfp"/>
    <property type="match status" value="1"/>
</dbReference>
<evidence type="ECO:0000259" key="4">
    <source>
        <dbReference type="Pfam" id="PF25973"/>
    </source>
</evidence>
<proteinExistence type="inferred from homology"/>
<dbReference type="InterPro" id="IPR058647">
    <property type="entry name" value="BSH_CzcB-like"/>
</dbReference>
<evidence type="ECO:0000313" key="5">
    <source>
        <dbReference type="EMBL" id="TKI70353.1"/>
    </source>
</evidence>
<name>A0A4V5TM41_9BACT</name>
<dbReference type="Proteomes" id="UP000309561">
    <property type="component" value="Unassembled WGS sequence"/>
</dbReference>
<reference evidence="5 6" key="1">
    <citation type="submission" date="2019-04" db="EMBL/GenBank/DDBJ databases">
        <title>Sulfurimonas crateris sp. nov. a facultative anaerobic sulfur-oxidizing chemolithautotrophic bacterium isolated from a terrestrial mud vulcano.</title>
        <authorList>
            <person name="Ratnikova N.M."/>
            <person name="Slobodkin A.I."/>
            <person name="Merkel A.Y."/>
            <person name="Novikov A."/>
            <person name="Bonch-Osmolovskaya E.A."/>
            <person name="Slobodkina G.B."/>
        </authorList>
    </citation>
    <scope>NUCLEOTIDE SEQUENCE [LARGE SCALE GENOMIC DNA]</scope>
    <source>
        <strain evidence="5 6">SN118</strain>
    </source>
</reference>
<protein>
    <submittedName>
        <fullName evidence="5">Efflux RND transporter periplasmic adaptor subunit</fullName>
    </submittedName>
</protein>
<dbReference type="RefSeq" id="WP_137012313.1">
    <property type="nucleotide sequence ID" value="NZ_SZPX01000002.1"/>
</dbReference>
<dbReference type="Pfam" id="PF25954">
    <property type="entry name" value="Beta-barrel_RND_2"/>
    <property type="match status" value="1"/>
</dbReference>
<organism evidence="5 6">
    <name type="scientific">Sulfurimonas crateris</name>
    <dbReference type="NCBI Taxonomy" id="2574727"/>
    <lineage>
        <taxon>Bacteria</taxon>
        <taxon>Pseudomonadati</taxon>
        <taxon>Campylobacterota</taxon>
        <taxon>Epsilonproteobacteria</taxon>
        <taxon>Campylobacterales</taxon>
        <taxon>Sulfurimonadaceae</taxon>
        <taxon>Sulfurimonas</taxon>
    </lineage>
</organism>
<comment type="similarity">
    <text evidence="1">Belongs to the membrane fusion protein (MFP) (TC 8.A.1) family.</text>
</comment>
<feature type="domain" description="CusB-like beta-barrel" evidence="3">
    <location>
        <begin position="191"/>
        <end position="261"/>
    </location>
</feature>
<keyword evidence="6" id="KW-1185">Reference proteome</keyword>
<dbReference type="PANTHER" id="PTHR30469:SF15">
    <property type="entry name" value="HLYD FAMILY OF SECRETION PROTEINS"/>
    <property type="match status" value="1"/>
</dbReference>
<dbReference type="SUPFAM" id="SSF111369">
    <property type="entry name" value="HlyD-like secretion proteins"/>
    <property type="match status" value="1"/>
</dbReference>
<accession>A0A4V5TM41</accession>
<gene>
    <name evidence="5" type="ORF">FCU45_03455</name>
</gene>
<dbReference type="Pfam" id="PF25973">
    <property type="entry name" value="BSH_CzcB"/>
    <property type="match status" value="1"/>
</dbReference>
<dbReference type="PANTHER" id="PTHR30469">
    <property type="entry name" value="MULTIDRUG RESISTANCE PROTEIN MDTA"/>
    <property type="match status" value="1"/>
</dbReference>
<feature type="coiled-coil region" evidence="2">
    <location>
        <begin position="129"/>
        <end position="156"/>
    </location>
</feature>
<dbReference type="GO" id="GO:1990281">
    <property type="term" value="C:efflux pump complex"/>
    <property type="evidence" value="ECO:0007669"/>
    <property type="project" value="TreeGrafter"/>
</dbReference>
<keyword evidence="2" id="KW-0175">Coiled coil</keyword>
<dbReference type="EMBL" id="SZPX01000002">
    <property type="protein sequence ID" value="TKI70353.1"/>
    <property type="molecule type" value="Genomic_DNA"/>
</dbReference>
<dbReference type="OrthoDB" id="9806939at2"/>
<feature type="domain" description="CzcB-like barrel-sandwich hybrid" evidence="4">
    <location>
        <begin position="32"/>
        <end position="175"/>
    </location>
</feature>
<evidence type="ECO:0000259" key="3">
    <source>
        <dbReference type="Pfam" id="PF25954"/>
    </source>
</evidence>
<dbReference type="Gene3D" id="2.40.50.100">
    <property type="match status" value="2"/>
</dbReference>
<dbReference type="AlphaFoldDB" id="A0A4V5TM41"/>
<comment type="caution">
    <text evidence="5">The sequence shown here is derived from an EMBL/GenBank/DDBJ whole genome shotgun (WGS) entry which is preliminary data.</text>
</comment>
<dbReference type="InterPro" id="IPR058792">
    <property type="entry name" value="Beta-barrel_RND_2"/>
</dbReference>
<evidence type="ECO:0000256" key="2">
    <source>
        <dbReference type="SAM" id="Coils"/>
    </source>
</evidence>
<evidence type="ECO:0000256" key="1">
    <source>
        <dbReference type="ARBA" id="ARBA00009477"/>
    </source>
</evidence>
<dbReference type="Gene3D" id="2.40.30.170">
    <property type="match status" value="1"/>
</dbReference>
<sequence length="262" mass="29060">MKKLLLILGLAASLIAEGIVLSGTVISDNKKMITSRFMGFVTDVKVSEGDEVKKGDLLYTIDSKEIDSALIQVELAISQAQLSLQMYQNQYTNVKLNLERHRRLLQKDMVSKFEVENLALAENNLANMIIIAKKQVAQAQAQREEVKNQYRYLNITAPNDGVIVSKNVNVGEMAMPGMPALELSDLSNLKISAEISEENLSRIQEGKKVVVNIPSRDIKIIGTISAIIPSSNPMTHSFKIKISFKNVYKSIYPGMYATVAIE</sequence>
<dbReference type="GO" id="GO:0015562">
    <property type="term" value="F:efflux transmembrane transporter activity"/>
    <property type="evidence" value="ECO:0007669"/>
    <property type="project" value="TreeGrafter"/>
</dbReference>
<dbReference type="InterPro" id="IPR006143">
    <property type="entry name" value="RND_pump_MFP"/>
</dbReference>
<evidence type="ECO:0000313" key="6">
    <source>
        <dbReference type="Proteomes" id="UP000309561"/>
    </source>
</evidence>